<keyword evidence="10 11" id="KW-0472">Membrane</keyword>
<dbReference type="GO" id="GO:0015031">
    <property type="term" value="P:protein transport"/>
    <property type="evidence" value="ECO:0007669"/>
    <property type="project" value="UniProtKB-KW"/>
</dbReference>
<dbReference type="Gene3D" id="2.40.10.340">
    <property type="entry name" value="Rod shape-determining protein MreC, domain 1"/>
    <property type="match status" value="1"/>
</dbReference>
<evidence type="ECO:0000313" key="12">
    <source>
        <dbReference type="EMBL" id="BAU58193.1"/>
    </source>
</evidence>
<dbReference type="InterPro" id="IPR003849">
    <property type="entry name" value="Preprotein_translocase_YajC"/>
</dbReference>
<comment type="subcellular location">
    <subcellularLocation>
        <location evidence="1">Cell membrane</location>
        <topology evidence="1">Single-pass membrane protein</topology>
    </subcellularLocation>
</comment>
<evidence type="ECO:0000256" key="9">
    <source>
        <dbReference type="ARBA" id="ARBA00023010"/>
    </source>
</evidence>
<dbReference type="Proteomes" id="UP000218890">
    <property type="component" value="Chromosome"/>
</dbReference>
<dbReference type="OrthoDB" id="9811406at2"/>
<keyword evidence="5" id="KW-1003">Cell membrane</keyword>
<evidence type="ECO:0000256" key="11">
    <source>
        <dbReference type="SAM" id="Phobius"/>
    </source>
</evidence>
<keyword evidence="13" id="KW-1185">Reference proteome</keyword>
<organism evidence="12 13">
    <name type="scientific">Halorhodospira halochloris</name>
    <name type="common">Ectothiorhodospira halochloris</name>
    <dbReference type="NCBI Taxonomy" id="1052"/>
    <lineage>
        <taxon>Bacteria</taxon>
        <taxon>Pseudomonadati</taxon>
        <taxon>Pseudomonadota</taxon>
        <taxon>Gammaproteobacteria</taxon>
        <taxon>Chromatiales</taxon>
        <taxon>Ectothiorhodospiraceae</taxon>
        <taxon>Halorhodospira</taxon>
    </lineage>
</organism>
<protein>
    <recommendedName>
        <fullName evidence="3">Sec translocon accessory complex subunit YajC</fullName>
    </recommendedName>
</protein>
<sequence length="114" mass="12729">MDFLISSAWAQNEAQQGDIWFSIMLLVGMIALFYFLLIRPQSKRAKEHRQMVEDLTKGDEVVTNGGLLGRITQVGENFATVEVANGLQVQIQKHAVANVMPKGTIKELENKKGK</sequence>
<keyword evidence="8 11" id="KW-1133">Transmembrane helix</keyword>
<keyword evidence="9" id="KW-0811">Translocation</keyword>
<dbReference type="PRINTS" id="PR01853">
    <property type="entry name" value="YAJCTRNLCASE"/>
</dbReference>
<dbReference type="RefSeq" id="WP_096409596.1">
    <property type="nucleotide sequence ID" value="NZ_AP017372.2"/>
</dbReference>
<dbReference type="PANTHER" id="PTHR33909">
    <property type="entry name" value="SEC TRANSLOCON ACCESSORY COMPLEX SUBUNIT YAJC"/>
    <property type="match status" value="1"/>
</dbReference>
<dbReference type="EMBL" id="AP017372">
    <property type="protein sequence ID" value="BAU58193.1"/>
    <property type="molecule type" value="Genomic_DNA"/>
</dbReference>
<dbReference type="PANTHER" id="PTHR33909:SF1">
    <property type="entry name" value="SEC TRANSLOCON ACCESSORY COMPLEX SUBUNIT YAJC"/>
    <property type="match status" value="1"/>
</dbReference>
<evidence type="ECO:0000256" key="2">
    <source>
        <dbReference type="ARBA" id="ARBA00006742"/>
    </source>
</evidence>
<dbReference type="NCBIfam" id="TIGR00739">
    <property type="entry name" value="yajC"/>
    <property type="match status" value="1"/>
</dbReference>
<dbReference type="InterPro" id="IPR042177">
    <property type="entry name" value="Cell/Rod_1"/>
</dbReference>
<comment type="similarity">
    <text evidence="2">Belongs to the YajC family.</text>
</comment>
<dbReference type="KEGG" id="hhk:HH1059_14880"/>
<evidence type="ECO:0000256" key="5">
    <source>
        <dbReference type="ARBA" id="ARBA00022475"/>
    </source>
</evidence>
<evidence type="ECO:0000256" key="4">
    <source>
        <dbReference type="ARBA" id="ARBA00022448"/>
    </source>
</evidence>
<accession>A0A120MZY6</accession>
<evidence type="ECO:0000256" key="6">
    <source>
        <dbReference type="ARBA" id="ARBA00022692"/>
    </source>
</evidence>
<evidence type="ECO:0000256" key="1">
    <source>
        <dbReference type="ARBA" id="ARBA00004162"/>
    </source>
</evidence>
<dbReference type="AlphaFoldDB" id="A0A120MZY6"/>
<keyword evidence="7" id="KW-0653">Protein transport</keyword>
<evidence type="ECO:0000256" key="10">
    <source>
        <dbReference type="ARBA" id="ARBA00023136"/>
    </source>
</evidence>
<dbReference type="SMART" id="SM01323">
    <property type="entry name" value="YajC"/>
    <property type="match status" value="1"/>
</dbReference>
<name>A0A120MZY6_HALHR</name>
<evidence type="ECO:0000256" key="7">
    <source>
        <dbReference type="ARBA" id="ARBA00022927"/>
    </source>
</evidence>
<evidence type="ECO:0000256" key="3">
    <source>
        <dbReference type="ARBA" id="ARBA00014962"/>
    </source>
</evidence>
<feature type="transmembrane region" description="Helical" evidence="11">
    <location>
        <begin position="19"/>
        <end position="38"/>
    </location>
</feature>
<dbReference type="GO" id="GO:0005886">
    <property type="term" value="C:plasma membrane"/>
    <property type="evidence" value="ECO:0007669"/>
    <property type="project" value="UniProtKB-SubCell"/>
</dbReference>
<gene>
    <name evidence="12" type="primary">yajC_1</name>
    <name evidence="12" type="ORF">HH1059_14880</name>
</gene>
<dbReference type="Pfam" id="PF02699">
    <property type="entry name" value="YajC"/>
    <property type="match status" value="1"/>
</dbReference>
<keyword evidence="4" id="KW-0813">Transport</keyword>
<reference evidence="12" key="1">
    <citation type="submission" date="2016-02" db="EMBL/GenBank/DDBJ databases">
        <title>Halorhodospira halochloris DSM-1059 complete genome, version 2.</title>
        <authorList>
            <person name="Tsukatani Y."/>
        </authorList>
    </citation>
    <scope>NUCLEOTIDE SEQUENCE</scope>
    <source>
        <strain evidence="12">DSM 1059</strain>
    </source>
</reference>
<evidence type="ECO:0000313" key="13">
    <source>
        <dbReference type="Proteomes" id="UP000218890"/>
    </source>
</evidence>
<keyword evidence="6 11" id="KW-0812">Transmembrane</keyword>
<evidence type="ECO:0000256" key="8">
    <source>
        <dbReference type="ARBA" id="ARBA00022989"/>
    </source>
</evidence>
<proteinExistence type="inferred from homology"/>